<sequence>MQGYWQTDLDPCIKAGVMADWADELEDWPAPQVKWALREWRRENPRRKPNPGDILGVLKKRRGDEYAKRRMAVQEPEPRREAMTSEQHAALMAELEQKFPGIIKRASEVDG</sequence>
<keyword evidence="3" id="KW-1185">Reference proteome</keyword>
<protein>
    <submittedName>
        <fullName evidence="2">Uncharacterized protein</fullName>
    </submittedName>
</protein>
<comment type="caution">
    <text evidence="2">The sequence shown here is derived from an EMBL/GenBank/DDBJ whole genome shotgun (WGS) entry which is preliminary data.</text>
</comment>
<reference evidence="2 3" key="1">
    <citation type="submission" date="2018-07" db="EMBL/GenBank/DDBJ databases">
        <authorList>
            <person name="Zhang Y."/>
            <person name="Wang L."/>
            <person name="Ma S."/>
        </authorList>
    </citation>
    <scope>NUCLEOTIDE SEQUENCE [LARGE SCALE GENOMIC DNA]</scope>
    <source>
        <strain evidence="2 3">4-2</strain>
    </source>
</reference>
<name>A0A3M0M7P8_9RHOB</name>
<feature type="region of interest" description="Disordered" evidence="1">
    <location>
        <begin position="66"/>
        <end position="85"/>
    </location>
</feature>
<dbReference type="EMBL" id="QOKZ01000006">
    <property type="protein sequence ID" value="RMC33746.1"/>
    <property type="molecule type" value="Genomic_DNA"/>
</dbReference>
<dbReference type="Proteomes" id="UP000273516">
    <property type="component" value="Unassembled WGS sequence"/>
</dbReference>
<evidence type="ECO:0000313" key="3">
    <source>
        <dbReference type="Proteomes" id="UP000273516"/>
    </source>
</evidence>
<gene>
    <name evidence="2" type="ORF">C9E81_15700</name>
</gene>
<accession>A0A3M0M7P8</accession>
<proteinExistence type="predicted"/>
<evidence type="ECO:0000313" key="2">
    <source>
        <dbReference type="EMBL" id="RMC33746.1"/>
    </source>
</evidence>
<organism evidence="2 3">
    <name type="scientific">Paracoccus alkanivorans</name>
    <dbReference type="NCBI Taxonomy" id="2116655"/>
    <lineage>
        <taxon>Bacteria</taxon>
        <taxon>Pseudomonadati</taxon>
        <taxon>Pseudomonadota</taxon>
        <taxon>Alphaproteobacteria</taxon>
        <taxon>Rhodobacterales</taxon>
        <taxon>Paracoccaceae</taxon>
        <taxon>Paracoccus</taxon>
    </lineage>
</organism>
<dbReference type="AlphaFoldDB" id="A0A3M0M7P8"/>
<evidence type="ECO:0000256" key="1">
    <source>
        <dbReference type="SAM" id="MobiDB-lite"/>
    </source>
</evidence>